<proteinExistence type="predicted"/>
<dbReference type="PROSITE" id="PS50102">
    <property type="entry name" value="RRM"/>
    <property type="match status" value="1"/>
</dbReference>
<feature type="compositionally biased region" description="Basic residues" evidence="3">
    <location>
        <begin position="275"/>
        <end position="285"/>
    </location>
</feature>
<dbReference type="SMART" id="SM00360">
    <property type="entry name" value="RRM"/>
    <property type="match status" value="1"/>
</dbReference>
<sequence>MGEPTKLTKKQKKGQAFRERKGKGRAKPGDDFDEDNAVPVAEDQDRAAIPAVESPEVDEPKEDGPPAVVQKPKGEKRKREDGAEEAGVKTKKKRGDEAVEEVKKVSKEGMKQRFILFIGNLKYTTSAEAVRNHFKECVPPPTVRLRTPKPSETSRPTAKSKGFAFLEFDNKGALQTALKLHHSQLEGRNINVELTAGGGGKSETRLAKVKTRNKELHEQRVKKLQKQQPRNSASKEEAESDLQPQRYSTTSGFDQTPKVKRTWTIGSTLEENTKQKKRGNKKPPRSHGTGVNAIPVS</sequence>
<dbReference type="InterPro" id="IPR000504">
    <property type="entry name" value="RRM_dom"/>
</dbReference>
<feature type="region of interest" description="Disordered" evidence="3">
    <location>
        <begin position="139"/>
        <end position="159"/>
    </location>
</feature>
<organism evidence="5 6">
    <name type="scientific">Antrodiella citrinella</name>
    <dbReference type="NCBI Taxonomy" id="2447956"/>
    <lineage>
        <taxon>Eukaryota</taxon>
        <taxon>Fungi</taxon>
        <taxon>Dikarya</taxon>
        <taxon>Basidiomycota</taxon>
        <taxon>Agaricomycotina</taxon>
        <taxon>Agaricomycetes</taxon>
        <taxon>Polyporales</taxon>
        <taxon>Steccherinaceae</taxon>
        <taxon>Antrodiella</taxon>
    </lineage>
</organism>
<evidence type="ECO:0000256" key="2">
    <source>
        <dbReference type="PROSITE-ProRule" id="PRU00176"/>
    </source>
</evidence>
<feature type="region of interest" description="Disordered" evidence="3">
    <location>
        <begin position="191"/>
        <end position="297"/>
    </location>
</feature>
<evidence type="ECO:0000313" key="5">
    <source>
        <dbReference type="EMBL" id="THH33493.1"/>
    </source>
</evidence>
<dbReference type="Pfam" id="PF00076">
    <property type="entry name" value="RRM_1"/>
    <property type="match status" value="1"/>
</dbReference>
<reference evidence="5 6" key="1">
    <citation type="submission" date="2019-02" db="EMBL/GenBank/DDBJ databases">
        <title>Genome sequencing of the rare red list fungi Antrodiella citrinella (Flaviporus citrinellus).</title>
        <authorList>
            <person name="Buettner E."/>
            <person name="Kellner H."/>
        </authorList>
    </citation>
    <scope>NUCLEOTIDE SEQUENCE [LARGE SCALE GENOMIC DNA]</scope>
    <source>
        <strain evidence="5 6">DSM 108506</strain>
    </source>
</reference>
<accession>A0A4V3XJL1</accession>
<dbReference type="Proteomes" id="UP000308730">
    <property type="component" value="Unassembled WGS sequence"/>
</dbReference>
<dbReference type="GO" id="GO:0042274">
    <property type="term" value="P:ribosomal small subunit biogenesis"/>
    <property type="evidence" value="ECO:0007669"/>
    <property type="project" value="TreeGrafter"/>
</dbReference>
<gene>
    <name evidence="5" type="ORF">EUX98_g680</name>
</gene>
<evidence type="ECO:0000256" key="1">
    <source>
        <dbReference type="ARBA" id="ARBA00022884"/>
    </source>
</evidence>
<evidence type="ECO:0000313" key="6">
    <source>
        <dbReference type="Proteomes" id="UP000308730"/>
    </source>
</evidence>
<dbReference type="CDD" id="cd12400">
    <property type="entry name" value="RRM_Nop6"/>
    <property type="match status" value="1"/>
</dbReference>
<evidence type="ECO:0000256" key="3">
    <source>
        <dbReference type="SAM" id="MobiDB-lite"/>
    </source>
</evidence>
<keyword evidence="6" id="KW-1185">Reference proteome</keyword>
<feature type="domain" description="RRM" evidence="4">
    <location>
        <begin position="114"/>
        <end position="197"/>
    </location>
</feature>
<dbReference type="EMBL" id="SGPM01000005">
    <property type="protein sequence ID" value="THH33493.1"/>
    <property type="molecule type" value="Genomic_DNA"/>
</dbReference>
<dbReference type="GO" id="GO:0019843">
    <property type="term" value="F:rRNA binding"/>
    <property type="evidence" value="ECO:0007669"/>
    <property type="project" value="TreeGrafter"/>
</dbReference>
<feature type="compositionally biased region" description="Basic residues" evidence="3">
    <location>
        <begin position="7"/>
        <end position="26"/>
    </location>
</feature>
<dbReference type="PANTHER" id="PTHR23236">
    <property type="entry name" value="EUKARYOTIC TRANSLATION INITIATION FACTOR 4B/4H"/>
    <property type="match status" value="1"/>
</dbReference>
<dbReference type="InterPro" id="IPR034228">
    <property type="entry name" value="Nop6_RRM"/>
</dbReference>
<comment type="caution">
    <text evidence="5">The sequence shown here is derived from an EMBL/GenBank/DDBJ whole genome shotgun (WGS) entry which is preliminary data.</text>
</comment>
<feature type="region of interest" description="Disordered" evidence="3">
    <location>
        <begin position="1"/>
        <end position="98"/>
    </location>
</feature>
<feature type="compositionally biased region" description="Basic and acidic residues" evidence="3">
    <location>
        <begin position="202"/>
        <end position="221"/>
    </location>
</feature>
<dbReference type="InterPro" id="IPR012677">
    <property type="entry name" value="Nucleotide-bd_a/b_plait_sf"/>
</dbReference>
<dbReference type="SUPFAM" id="SSF54928">
    <property type="entry name" value="RNA-binding domain, RBD"/>
    <property type="match status" value="1"/>
</dbReference>
<dbReference type="Gene3D" id="3.30.70.330">
    <property type="match status" value="1"/>
</dbReference>
<dbReference type="GO" id="GO:0005730">
    <property type="term" value="C:nucleolus"/>
    <property type="evidence" value="ECO:0007669"/>
    <property type="project" value="TreeGrafter"/>
</dbReference>
<protein>
    <recommendedName>
        <fullName evidence="4">RRM domain-containing protein</fullName>
    </recommendedName>
</protein>
<dbReference type="InterPro" id="IPR035979">
    <property type="entry name" value="RBD_domain_sf"/>
</dbReference>
<name>A0A4V3XJL1_9APHY</name>
<dbReference type="PANTHER" id="PTHR23236:SF51">
    <property type="entry name" value="NUCLEOLAR PROTEIN 6"/>
    <property type="match status" value="1"/>
</dbReference>
<dbReference type="FunFam" id="3.30.70.330:FF:000376">
    <property type="entry name" value="Putative RNA binding protein"/>
    <property type="match status" value="1"/>
</dbReference>
<feature type="compositionally biased region" description="Polar residues" evidence="3">
    <location>
        <begin position="242"/>
        <end position="254"/>
    </location>
</feature>
<evidence type="ECO:0000259" key="4">
    <source>
        <dbReference type="PROSITE" id="PS50102"/>
    </source>
</evidence>
<keyword evidence="1 2" id="KW-0694">RNA-binding</keyword>
<dbReference type="AlphaFoldDB" id="A0A4V3XJL1"/>
<dbReference type="OrthoDB" id="167718at2759"/>